<dbReference type="KEGG" id="spar:SPRG_17123"/>
<dbReference type="RefSeq" id="XP_012211940.1">
    <property type="nucleotide sequence ID" value="XM_012356550.1"/>
</dbReference>
<feature type="non-terminal residue" evidence="1">
    <location>
        <position position="1"/>
    </location>
</feature>
<name>A0A067BGS6_SAPPC</name>
<dbReference type="Proteomes" id="UP000030745">
    <property type="component" value="Unassembled WGS sequence"/>
</dbReference>
<evidence type="ECO:0000313" key="1">
    <source>
        <dbReference type="EMBL" id="KDO17353.1"/>
    </source>
</evidence>
<proteinExistence type="predicted"/>
<organism evidence="1 2">
    <name type="scientific">Saprolegnia parasitica (strain CBS 223.65)</name>
    <dbReference type="NCBI Taxonomy" id="695850"/>
    <lineage>
        <taxon>Eukaryota</taxon>
        <taxon>Sar</taxon>
        <taxon>Stramenopiles</taxon>
        <taxon>Oomycota</taxon>
        <taxon>Saprolegniomycetes</taxon>
        <taxon>Saprolegniales</taxon>
        <taxon>Saprolegniaceae</taxon>
        <taxon>Saprolegnia</taxon>
    </lineage>
</organism>
<feature type="non-terminal residue" evidence="1">
    <location>
        <position position="150"/>
    </location>
</feature>
<sequence>AHSTAMSFATSAARFKCAPTPSSTATLCARWSILTRTRTSSSTGASSAFLASSLDLFSTRSFASKTRCASKRLGAGSGTTSSAGAKASTRAATICRHTTGASRPSPGSIASLAAGTMPLDCATLPSSSTKRISTDCNLKHSAQRFYSISV</sequence>
<gene>
    <name evidence="1" type="ORF">SPRG_17123</name>
</gene>
<reference evidence="1 2" key="1">
    <citation type="journal article" date="2013" name="PLoS Genet.">
        <title>Distinctive expansion of potential virulence genes in the genome of the oomycete fish pathogen Saprolegnia parasitica.</title>
        <authorList>
            <person name="Jiang R.H."/>
            <person name="de Bruijn I."/>
            <person name="Haas B.J."/>
            <person name="Belmonte R."/>
            <person name="Lobach L."/>
            <person name="Christie J."/>
            <person name="van den Ackerveken G."/>
            <person name="Bottin A."/>
            <person name="Bulone V."/>
            <person name="Diaz-Moreno S.M."/>
            <person name="Dumas B."/>
            <person name="Fan L."/>
            <person name="Gaulin E."/>
            <person name="Govers F."/>
            <person name="Grenville-Briggs L.J."/>
            <person name="Horner N.R."/>
            <person name="Levin J.Z."/>
            <person name="Mammella M."/>
            <person name="Meijer H.J."/>
            <person name="Morris P."/>
            <person name="Nusbaum C."/>
            <person name="Oome S."/>
            <person name="Phillips A.J."/>
            <person name="van Rooyen D."/>
            <person name="Rzeszutek E."/>
            <person name="Saraiva M."/>
            <person name="Secombes C.J."/>
            <person name="Seidl M.F."/>
            <person name="Snel B."/>
            <person name="Stassen J.H."/>
            <person name="Sykes S."/>
            <person name="Tripathy S."/>
            <person name="van den Berg H."/>
            <person name="Vega-Arreguin J.C."/>
            <person name="Wawra S."/>
            <person name="Young S.K."/>
            <person name="Zeng Q."/>
            <person name="Dieguez-Uribeondo J."/>
            <person name="Russ C."/>
            <person name="Tyler B.M."/>
            <person name="van West P."/>
        </authorList>
    </citation>
    <scope>NUCLEOTIDE SEQUENCE [LARGE SCALE GENOMIC DNA]</scope>
    <source>
        <strain evidence="1 2">CBS 223.65</strain>
    </source>
</reference>
<protein>
    <submittedName>
        <fullName evidence="1">Uncharacterized protein</fullName>
    </submittedName>
</protein>
<accession>A0A067BGS6</accession>
<dbReference type="GeneID" id="24138683"/>
<keyword evidence="2" id="KW-1185">Reference proteome</keyword>
<dbReference type="AlphaFoldDB" id="A0A067BGS6"/>
<evidence type="ECO:0000313" key="2">
    <source>
        <dbReference type="Proteomes" id="UP000030745"/>
    </source>
</evidence>
<dbReference type="EMBL" id="KK583689">
    <property type="protein sequence ID" value="KDO17353.1"/>
    <property type="molecule type" value="Genomic_DNA"/>
</dbReference>
<dbReference type="VEuPathDB" id="FungiDB:SPRG_17123"/>